<gene>
    <name evidence="8" type="ORF">Z517_04573</name>
</gene>
<dbReference type="InterPro" id="IPR016166">
    <property type="entry name" value="FAD-bd_PCMH"/>
</dbReference>
<dbReference type="GO" id="GO:0016491">
    <property type="term" value="F:oxidoreductase activity"/>
    <property type="evidence" value="ECO:0007669"/>
    <property type="project" value="UniProtKB-KW"/>
</dbReference>
<evidence type="ECO:0000256" key="6">
    <source>
        <dbReference type="SAM" id="MobiDB-lite"/>
    </source>
</evidence>
<protein>
    <recommendedName>
        <fullName evidence="7">FAD-binding PCMH-type domain-containing protein</fullName>
    </recommendedName>
</protein>
<dbReference type="STRING" id="1442368.A0A0D2F4J3"/>
<accession>A0A0D2F4J3</accession>
<dbReference type="PANTHER" id="PTHR42973">
    <property type="entry name" value="BINDING OXIDOREDUCTASE, PUTATIVE (AFU_ORTHOLOGUE AFUA_1G17690)-RELATED"/>
    <property type="match status" value="1"/>
</dbReference>
<evidence type="ECO:0000256" key="1">
    <source>
        <dbReference type="ARBA" id="ARBA00001974"/>
    </source>
</evidence>
<evidence type="ECO:0000313" key="9">
    <source>
        <dbReference type="Proteomes" id="UP000053029"/>
    </source>
</evidence>
<dbReference type="GO" id="GO:0071949">
    <property type="term" value="F:FAD binding"/>
    <property type="evidence" value="ECO:0007669"/>
    <property type="project" value="InterPro"/>
</dbReference>
<evidence type="ECO:0000256" key="2">
    <source>
        <dbReference type="ARBA" id="ARBA00005466"/>
    </source>
</evidence>
<evidence type="ECO:0000256" key="5">
    <source>
        <dbReference type="ARBA" id="ARBA00023002"/>
    </source>
</evidence>
<feature type="region of interest" description="Disordered" evidence="6">
    <location>
        <begin position="526"/>
        <end position="550"/>
    </location>
</feature>
<evidence type="ECO:0000256" key="3">
    <source>
        <dbReference type="ARBA" id="ARBA00022630"/>
    </source>
</evidence>
<dbReference type="InterPro" id="IPR012951">
    <property type="entry name" value="BBE"/>
</dbReference>
<comment type="similarity">
    <text evidence="2">Belongs to the oxygen-dependent FAD-linked oxidoreductase family.</text>
</comment>
<keyword evidence="3" id="KW-0285">Flavoprotein</keyword>
<dbReference type="InterPro" id="IPR006094">
    <property type="entry name" value="Oxid_FAD_bind_N"/>
</dbReference>
<dbReference type="SUPFAM" id="SSF56176">
    <property type="entry name" value="FAD-binding/transporter-associated domain-like"/>
    <property type="match status" value="1"/>
</dbReference>
<dbReference type="Gene3D" id="3.30.465.10">
    <property type="match status" value="1"/>
</dbReference>
<dbReference type="PANTHER" id="PTHR42973:SF39">
    <property type="entry name" value="FAD-BINDING PCMH-TYPE DOMAIN-CONTAINING PROTEIN"/>
    <property type="match status" value="1"/>
</dbReference>
<name>A0A0D2F4J3_9EURO</name>
<dbReference type="InterPro" id="IPR050416">
    <property type="entry name" value="FAD-linked_Oxidoreductase"/>
</dbReference>
<evidence type="ECO:0000313" key="8">
    <source>
        <dbReference type="EMBL" id="KIW81547.1"/>
    </source>
</evidence>
<dbReference type="PROSITE" id="PS51387">
    <property type="entry name" value="FAD_PCMH"/>
    <property type="match status" value="1"/>
</dbReference>
<proteinExistence type="inferred from homology"/>
<dbReference type="AlphaFoldDB" id="A0A0D2F4J3"/>
<evidence type="ECO:0000256" key="4">
    <source>
        <dbReference type="ARBA" id="ARBA00022827"/>
    </source>
</evidence>
<keyword evidence="5" id="KW-0560">Oxidoreductase</keyword>
<dbReference type="Proteomes" id="UP000053029">
    <property type="component" value="Unassembled WGS sequence"/>
</dbReference>
<dbReference type="Pfam" id="PF01565">
    <property type="entry name" value="FAD_binding_4"/>
    <property type="match status" value="1"/>
</dbReference>
<dbReference type="RefSeq" id="XP_013285355.1">
    <property type="nucleotide sequence ID" value="XM_013429901.1"/>
</dbReference>
<comment type="cofactor">
    <cofactor evidence="1">
        <name>FAD</name>
        <dbReference type="ChEBI" id="CHEBI:57692"/>
    </cofactor>
</comment>
<dbReference type="EMBL" id="KN846971">
    <property type="protein sequence ID" value="KIW81547.1"/>
    <property type="molecule type" value="Genomic_DNA"/>
</dbReference>
<keyword evidence="9" id="KW-1185">Reference proteome</keyword>
<organism evidence="8 9">
    <name type="scientific">Fonsecaea pedrosoi CBS 271.37</name>
    <dbReference type="NCBI Taxonomy" id="1442368"/>
    <lineage>
        <taxon>Eukaryota</taxon>
        <taxon>Fungi</taxon>
        <taxon>Dikarya</taxon>
        <taxon>Ascomycota</taxon>
        <taxon>Pezizomycotina</taxon>
        <taxon>Eurotiomycetes</taxon>
        <taxon>Chaetothyriomycetidae</taxon>
        <taxon>Chaetothyriales</taxon>
        <taxon>Herpotrichiellaceae</taxon>
        <taxon>Fonsecaea</taxon>
    </lineage>
</organism>
<keyword evidence="4" id="KW-0274">FAD</keyword>
<dbReference type="OrthoDB" id="407275at2759"/>
<evidence type="ECO:0000259" key="7">
    <source>
        <dbReference type="PROSITE" id="PS51387"/>
    </source>
</evidence>
<feature type="domain" description="FAD-binding PCMH-type" evidence="7">
    <location>
        <begin position="53"/>
        <end position="238"/>
    </location>
</feature>
<dbReference type="Pfam" id="PF08031">
    <property type="entry name" value="BBE"/>
    <property type="match status" value="1"/>
</dbReference>
<dbReference type="Gene3D" id="3.40.462.20">
    <property type="match status" value="1"/>
</dbReference>
<dbReference type="InterPro" id="IPR036318">
    <property type="entry name" value="FAD-bd_PCMH-like_sf"/>
</dbReference>
<dbReference type="HOGENOM" id="CLU_018354_10_2_1"/>
<dbReference type="InterPro" id="IPR016169">
    <property type="entry name" value="FAD-bd_PCMH_sub2"/>
</dbReference>
<sequence length="591" mass="67250">MSSINPNILPTVTYSDQDIEAAIKIFKAKKIPVYEPGEEDYERYIATSNLIYRFSTPPCVVQPKCACDVRDVIRIAKPKKIPITIKNGGHSYAGGSTTNIGILMELGLMNDVILDMKPGAETAIVKGGALWFNVYKKLTSKRVDGKHLDGWVVNGGRCPTVGVSGFMLGGGLSPFTRSFGMGCDTVKEFTIVTATGDEVTVSEHTGNKDKDNLFWALRGAGGGNFGVVVEMKLAMKRLKSDLVGAGRYTWYPETDDKTMKGFITTMNSFYTWNWPNEMTIDSSWLCDLKETKSELGVRFLVYYNGGRAAFNQAIDAWTLSDAPIQHRKLKAQLKTRSLQEPSSRFLHETLAAQWVEETKKALPTTKVYQIYTSFVFENHIEKIEKITRVIREEMTSFKKHFANETGLMQVTFIHSGGAANSKKRHDMAYRWRGSVYHTYIMLQWDEKWLEEPMRRFLGEMKPKLSDFGMVKWATFINFPDDTLKPEVHEQAYYGRNRQKLRSVKQRWDPDNFFKWSQGIQLNGEAKEKSLTTSLPKAPSTDEETHSDLRHDQVLTKEEALTDLIALHQWRSYRPQAETDYYGNEALPALVY</sequence>
<dbReference type="VEuPathDB" id="FungiDB:Z517_04573"/>
<reference evidence="8 9" key="1">
    <citation type="submission" date="2015-01" db="EMBL/GenBank/DDBJ databases">
        <title>The Genome Sequence of Fonsecaea pedrosoi CBS 271.37.</title>
        <authorList>
            <consortium name="The Broad Institute Genomics Platform"/>
            <person name="Cuomo C."/>
            <person name="de Hoog S."/>
            <person name="Gorbushina A."/>
            <person name="Stielow B."/>
            <person name="Teixiera M."/>
            <person name="Abouelleil A."/>
            <person name="Chapman S.B."/>
            <person name="Priest M."/>
            <person name="Young S.K."/>
            <person name="Wortman J."/>
            <person name="Nusbaum C."/>
            <person name="Birren B."/>
        </authorList>
    </citation>
    <scope>NUCLEOTIDE SEQUENCE [LARGE SCALE GENOMIC DNA]</scope>
    <source>
        <strain evidence="8 9">CBS 271.37</strain>
    </source>
</reference>
<dbReference type="GeneID" id="25304063"/>